<gene>
    <name evidence="2" type="ordered locus">VF_2027</name>
</gene>
<dbReference type="EMBL" id="CP000020">
    <property type="protein sequence ID" value="AAW86522.1"/>
    <property type="molecule type" value="Genomic_DNA"/>
</dbReference>
<evidence type="ECO:0000313" key="3">
    <source>
        <dbReference type="Proteomes" id="UP000000537"/>
    </source>
</evidence>
<keyword evidence="3" id="KW-1185">Reference proteome</keyword>
<dbReference type="RefSeq" id="WP_011262490.1">
    <property type="nucleotide sequence ID" value="NC_006840.2"/>
</dbReference>
<dbReference type="InterPro" id="IPR009826">
    <property type="entry name" value="DNA_circ_N"/>
</dbReference>
<dbReference type="OrthoDB" id="378644at2"/>
<dbReference type="GeneID" id="54164726"/>
<dbReference type="KEGG" id="vfi:VF_2027"/>
<proteinExistence type="predicted"/>
<dbReference type="eggNOG" id="COG4228">
    <property type="taxonomic scope" value="Bacteria"/>
</dbReference>
<sequence>MWERKYEQGRWNGLQLNILTTSLDGGKRLQVSDIPYAELPLIKVMGSKANNIDLEVIFVGVNSLVDSNALINSLSKTPKGELEHPWLGELPLVFDTYSQQITTKRGVVTLSLTFVRDGKKPVLIRTITTTTNTTLQQASEVDNVSSKTFIQDVESMDISEISSLQQDFTQCVNALVGIASQLSVPSQMLSALNQELNSAFMAISSIANAPGQFAEQLSKTIDSIASAVRSEPNSKNEAVDNSRTAQKTMLSAINPSTPTAHYNVQMVTAAVKMSKDIAVLEQDDAFDIAATVSEPSSTTEITSNKQALTIMSDLATLSKEVASRVDEVTDGSTLESIELYHSLIALKEGIDNQYNKVKKGSEPQSYVDQVRPLPALVLAHQSDSNEKMVTALNPSMHPLFLHGTVAMRVSE</sequence>
<dbReference type="EnsemblBacteria" id="AAW86522">
    <property type="protein sequence ID" value="AAW86522"/>
    <property type="gene ID" value="VF_2027"/>
</dbReference>
<protein>
    <recommendedName>
        <fullName evidence="1">DNA circulation N-terminal domain-containing protein</fullName>
    </recommendedName>
</protein>
<feature type="domain" description="DNA circulation N-terminal" evidence="1">
    <location>
        <begin position="6"/>
        <end position="90"/>
    </location>
</feature>
<dbReference type="PATRIC" id="fig|312309.11.peg.2057"/>
<reference evidence="2 3" key="2">
    <citation type="journal article" date="2008" name="BMC Genomics">
        <title>Comparative genomics-based investigation of resequencing targets in Vibrio fischeri: focus on point miscalls and artefactual expansions.</title>
        <authorList>
            <person name="Mandel M.J."/>
            <person name="Stabb E.V."/>
            <person name="Ruby E.G."/>
        </authorList>
    </citation>
    <scope>NUCLEOTIDE SEQUENCE [LARGE SCALE GENOMIC DNA]</scope>
    <source>
        <strain evidence="3">ATCC 700601 / ES114</strain>
    </source>
</reference>
<dbReference type="Pfam" id="PF07157">
    <property type="entry name" value="DNA_circ_N"/>
    <property type="match status" value="1"/>
</dbReference>
<dbReference type="AlphaFoldDB" id="Q5E374"/>
<dbReference type="STRING" id="312309.VF_2027"/>
<accession>Q5E374</accession>
<evidence type="ECO:0000313" key="2">
    <source>
        <dbReference type="EMBL" id="AAW86522.1"/>
    </source>
</evidence>
<reference evidence="2 3" key="1">
    <citation type="journal article" date="2005" name="Proc. Natl. Acad. Sci. U.S.A.">
        <title>Complete genome sequence of Vibrio fischeri: a symbiotic bacterium with pathogenic congeners.</title>
        <authorList>
            <person name="Ruby E.G."/>
            <person name="Urbanowski M."/>
            <person name="Campbell J."/>
            <person name="Dunn A."/>
            <person name="Faini M."/>
            <person name="Gunsalus R."/>
            <person name="Lostroh P."/>
            <person name="Lupp C."/>
            <person name="McCann J."/>
            <person name="Millikan D."/>
            <person name="Schaefer A."/>
            <person name="Stabb E."/>
            <person name="Stevens A."/>
            <person name="Visick K."/>
            <person name="Whistler C."/>
            <person name="Greenberg E.P."/>
        </authorList>
    </citation>
    <scope>NUCLEOTIDE SEQUENCE [LARGE SCALE GENOMIC DNA]</scope>
    <source>
        <strain evidence="3">ATCC 700601 / ES114</strain>
    </source>
</reference>
<organism evidence="2 3">
    <name type="scientific">Aliivibrio fischeri (strain ATCC 700601 / ES114)</name>
    <name type="common">Vibrio fischeri</name>
    <dbReference type="NCBI Taxonomy" id="312309"/>
    <lineage>
        <taxon>Bacteria</taxon>
        <taxon>Pseudomonadati</taxon>
        <taxon>Pseudomonadota</taxon>
        <taxon>Gammaproteobacteria</taxon>
        <taxon>Vibrionales</taxon>
        <taxon>Vibrionaceae</taxon>
        <taxon>Aliivibrio</taxon>
    </lineage>
</organism>
<name>Q5E374_ALIF1</name>
<evidence type="ECO:0000259" key="1">
    <source>
        <dbReference type="Pfam" id="PF07157"/>
    </source>
</evidence>
<dbReference type="HOGENOM" id="CLU_696279_0_0_6"/>
<dbReference type="Proteomes" id="UP000000537">
    <property type="component" value="Chromosome I"/>
</dbReference>